<dbReference type="PANTHER" id="PTHR10003">
    <property type="entry name" value="SUPEROXIDE DISMUTASE CU-ZN -RELATED"/>
    <property type="match status" value="1"/>
</dbReference>
<dbReference type="RefSeq" id="WP_218403726.1">
    <property type="nucleotide sequence ID" value="NZ_JAGSPC010000001.1"/>
</dbReference>
<proteinExistence type="predicted"/>
<comment type="caution">
    <text evidence="2">The sequence shown here is derived from an EMBL/GenBank/DDBJ whole genome shotgun (WGS) entry which is preliminary data.</text>
</comment>
<reference evidence="2" key="1">
    <citation type="submission" date="2021-04" db="EMBL/GenBank/DDBJ databases">
        <authorList>
            <person name="Pira H."/>
            <person name="Risdian C."/>
            <person name="Wink J."/>
        </authorList>
    </citation>
    <scope>NUCLEOTIDE SEQUENCE</scope>
    <source>
        <strain evidence="2">WH158</strain>
    </source>
</reference>
<keyword evidence="3" id="KW-1185">Reference proteome</keyword>
<feature type="domain" description="Superoxide dismutase copper/zinc binding" evidence="1">
    <location>
        <begin position="51"/>
        <end position="181"/>
    </location>
</feature>
<sequence length="185" mass="19183">MRLTSSLGLVAFAISGCTSGTEPAQEAEKPIENEASVIASASMISAKGDARGTVEFKQSGDVLTLQISLSGIEPGAKAFHLHTTGKCDAPDFKTAGGHLNPFAKTHGRLSEQGSHLGDFENIEISDNGTALATRMIEKNAAEIESILFDEDGTAVMIHAGPDDYMSDPAGAAGPRIACGIVERAP</sequence>
<dbReference type="CDD" id="cd00305">
    <property type="entry name" value="Cu-Zn_Superoxide_Dismutase"/>
    <property type="match status" value="1"/>
</dbReference>
<dbReference type="GO" id="GO:0005507">
    <property type="term" value="F:copper ion binding"/>
    <property type="evidence" value="ECO:0007669"/>
    <property type="project" value="InterPro"/>
</dbReference>
<evidence type="ECO:0000313" key="3">
    <source>
        <dbReference type="Proteomes" id="UP001138681"/>
    </source>
</evidence>
<dbReference type="AlphaFoldDB" id="A0A9X1JJZ6"/>
<protein>
    <submittedName>
        <fullName evidence="2">Superoxide dismutase family protein</fullName>
    </submittedName>
</protein>
<gene>
    <name evidence="2" type="ORF">KCG46_02285</name>
</gene>
<dbReference type="GO" id="GO:0006801">
    <property type="term" value="P:superoxide metabolic process"/>
    <property type="evidence" value="ECO:0007669"/>
    <property type="project" value="InterPro"/>
</dbReference>
<dbReference type="PROSITE" id="PS51257">
    <property type="entry name" value="PROKAR_LIPOPROTEIN"/>
    <property type="match status" value="1"/>
</dbReference>
<dbReference type="Proteomes" id="UP001138681">
    <property type="component" value="Unassembled WGS sequence"/>
</dbReference>
<evidence type="ECO:0000313" key="2">
    <source>
        <dbReference type="EMBL" id="MBV7258401.1"/>
    </source>
</evidence>
<accession>A0A9X1JJZ6</accession>
<dbReference type="InterPro" id="IPR024134">
    <property type="entry name" value="SOD_Cu/Zn_/chaperone"/>
</dbReference>
<dbReference type="EMBL" id="JAGSPC010000001">
    <property type="protein sequence ID" value="MBV7258401.1"/>
    <property type="molecule type" value="Genomic_DNA"/>
</dbReference>
<name>A0A9X1JJZ6_9SPHN</name>
<dbReference type="InterPro" id="IPR001424">
    <property type="entry name" value="SOD_Cu_Zn_dom"/>
</dbReference>
<organism evidence="2 3">
    <name type="scientific">Erythrobacter crassostreae</name>
    <dbReference type="NCBI Taxonomy" id="2828328"/>
    <lineage>
        <taxon>Bacteria</taxon>
        <taxon>Pseudomonadati</taxon>
        <taxon>Pseudomonadota</taxon>
        <taxon>Alphaproteobacteria</taxon>
        <taxon>Sphingomonadales</taxon>
        <taxon>Erythrobacteraceae</taxon>
        <taxon>Erythrobacter/Porphyrobacter group</taxon>
        <taxon>Erythrobacter</taxon>
    </lineage>
</organism>
<dbReference type="Pfam" id="PF00080">
    <property type="entry name" value="Sod_Cu"/>
    <property type="match status" value="1"/>
</dbReference>
<evidence type="ECO:0000259" key="1">
    <source>
        <dbReference type="Pfam" id="PF00080"/>
    </source>
</evidence>